<dbReference type="PANTHER" id="PTHR24148">
    <property type="entry name" value="ANKYRIN REPEAT DOMAIN-CONTAINING PROTEIN 39 HOMOLOG-RELATED"/>
    <property type="match status" value="1"/>
</dbReference>
<organism evidence="2 3">
    <name type="scientific">Zalerion maritima</name>
    <dbReference type="NCBI Taxonomy" id="339359"/>
    <lineage>
        <taxon>Eukaryota</taxon>
        <taxon>Fungi</taxon>
        <taxon>Dikarya</taxon>
        <taxon>Ascomycota</taxon>
        <taxon>Pezizomycotina</taxon>
        <taxon>Sordariomycetes</taxon>
        <taxon>Lulworthiomycetidae</taxon>
        <taxon>Lulworthiales</taxon>
        <taxon>Lulworthiaceae</taxon>
        <taxon>Zalerion</taxon>
    </lineage>
</organism>
<sequence length="640" mass="71795">MHLSRRRLSYFRGIRVATFATQTTLPVKSHSPHVANTFHRLLPIPAESAPDHLQYTPLGPRPVGVGRSRPPDFRLLELLPSSPAQSSSSVQCLLTDSYFDSDEEYEAVSYCWGDPNDRRPISCNGKTVFISSSLMDAFLGLRYPDRRRKLWIDAICINQADPDEKASQVPLMRTIYSRAQRTLVWLGRPSGKLTEDGISLVAKIHLAAGLALLRSVAGSRPYPSLAVRNIQSGEYHLQHPFSSSFYLALLSILRRPWFQRAWVVQEVAVSRRASILWDGIEYDWQEFVDLLKFMTTVQFPLAFVVSLRHIVAIDHERTRHWRGGRGDADIFGVLVRHQRCLATDPRDKVYAFAGLVVDKSKLQLRVSYTDGIQSVYKDLAAALLRSHSDLDILSRPPSPIKSNLSGLPSWVPDWSISTGMSMGYTWTFGPLSLAGAESRILDSQTSRFSAAAGSKYSPPPALTTELPVEGYVLDTISEAGPVFEGIVLPERFNTLTLIGRGWASTLRSFLKARTVMILWQEMVLPPSQRGRKVWRAFLAKLNRKKRQSDSIPHPARSQTYSVTGESLRQAFWETVCAGEYVSSPQVAKSAALWDRLSRSRFSRLRPSGFPVWLDPVGLPYALFLLVWHFAARKSSSLAGV</sequence>
<dbReference type="AlphaFoldDB" id="A0AAD5RHF3"/>
<dbReference type="Pfam" id="PF06985">
    <property type="entry name" value="HET"/>
    <property type="match status" value="1"/>
</dbReference>
<evidence type="ECO:0000259" key="1">
    <source>
        <dbReference type="Pfam" id="PF06985"/>
    </source>
</evidence>
<dbReference type="PANTHER" id="PTHR24148:SF64">
    <property type="entry name" value="HETEROKARYON INCOMPATIBILITY DOMAIN-CONTAINING PROTEIN"/>
    <property type="match status" value="1"/>
</dbReference>
<gene>
    <name evidence="2" type="ORF">MKZ38_008652</name>
</gene>
<dbReference type="InterPro" id="IPR052895">
    <property type="entry name" value="HetReg/Transcr_Mod"/>
</dbReference>
<evidence type="ECO:0000313" key="3">
    <source>
        <dbReference type="Proteomes" id="UP001201980"/>
    </source>
</evidence>
<reference evidence="2" key="1">
    <citation type="submission" date="2022-07" db="EMBL/GenBank/DDBJ databases">
        <title>Draft genome sequence of Zalerion maritima ATCC 34329, a (micro)plastics degrading marine fungus.</title>
        <authorList>
            <person name="Paco A."/>
            <person name="Goncalves M.F.M."/>
            <person name="Rocha-Santos T.A.P."/>
            <person name="Alves A."/>
        </authorList>
    </citation>
    <scope>NUCLEOTIDE SEQUENCE</scope>
    <source>
        <strain evidence="2">ATCC 34329</strain>
    </source>
</reference>
<proteinExistence type="predicted"/>
<evidence type="ECO:0000313" key="2">
    <source>
        <dbReference type="EMBL" id="KAJ2893475.1"/>
    </source>
</evidence>
<feature type="domain" description="Heterokaryon incompatibility" evidence="1">
    <location>
        <begin position="105"/>
        <end position="266"/>
    </location>
</feature>
<keyword evidence="3" id="KW-1185">Reference proteome</keyword>
<accession>A0AAD5RHF3</accession>
<dbReference type="InterPro" id="IPR010730">
    <property type="entry name" value="HET"/>
</dbReference>
<comment type="caution">
    <text evidence="2">The sequence shown here is derived from an EMBL/GenBank/DDBJ whole genome shotgun (WGS) entry which is preliminary data.</text>
</comment>
<dbReference type="Proteomes" id="UP001201980">
    <property type="component" value="Unassembled WGS sequence"/>
</dbReference>
<dbReference type="EMBL" id="JAKWBI020000602">
    <property type="protein sequence ID" value="KAJ2893475.1"/>
    <property type="molecule type" value="Genomic_DNA"/>
</dbReference>
<protein>
    <submittedName>
        <fullName evidence="2">HET-domain-containing protein</fullName>
    </submittedName>
</protein>
<name>A0AAD5RHF3_9PEZI</name>